<evidence type="ECO:0000313" key="1">
    <source>
        <dbReference type="EMBL" id="MBR7801429.1"/>
    </source>
</evidence>
<dbReference type="EMBL" id="JAGSPJ010000007">
    <property type="protein sequence ID" value="MBR7801429.1"/>
    <property type="molecule type" value="Genomic_DNA"/>
</dbReference>
<sequence length="140" mass="15494">MSTLEKALATASQAHAGRIGEDGEAEVLHPIRVMLRLSDDEERQTALLHDTIEDGGMTAIELRAAGFSERIIEAVETLTGRPNETYDDYIRRVLLVPLAARVKRADVEEHASVVAQMPVNAEQQERMGNYERARIALSQA</sequence>
<comment type="caution">
    <text evidence="1">The sequence shown here is derived from an EMBL/GenBank/DDBJ whole genome shotgun (WGS) entry which is preliminary data.</text>
</comment>
<keyword evidence="2" id="KW-1185">Reference proteome</keyword>
<dbReference type="Proteomes" id="UP000678545">
    <property type="component" value="Unassembled WGS sequence"/>
</dbReference>
<evidence type="ECO:0000313" key="2">
    <source>
        <dbReference type="Proteomes" id="UP000678545"/>
    </source>
</evidence>
<reference evidence="1" key="1">
    <citation type="submission" date="2021-04" db="EMBL/GenBank/DDBJ databases">
        <title>novel species isolated from subtropical streams in China.</title>
        <authorList>
            <person name="Lu H."/>
        </authorList>
    </citation>
    <scope>NUCLEOTIDE SEQUENCE</scope>
    <source>
        <strain evidence="1">FT137W</strain>
    </source>
</reference>
<dbReference type="RefSeq" id="WP_212676562.1">
    <property type="nucleotide sequence ID" value="NZ_JAGSPJ010000007.1"/>
</dbReference>
<accession>A0A941E1C1</accession>
<name>A0A941E1C1_9BURK</name>
<dbReference type="SUPFAM" id="SSF109604">
    <property type="entry name" value="HD-domain/PDEase-like"/>
    <property type="match status" value="1"/>
</dbReference>
<organism evidence="1 2">
    <name type="scientific">Undibacterium fentianense</name>
    <dbReference type="NCBI Taxonomy" id="2828728"/>
    <lineage>
        <taxon>Bacteria</taxon>
        <taxon>Pseudomonadati</taxon>
        <taxon>Pseudomonadota</taxon>
        <taxon>Betaproteobacteria</taxon>
        <taxon>Burkholderiales</taxon>
        <taxon>Oxalobacteraceae</taxon>
        <taxon>Undibacterium</taxon>
    </lineage>
</organism>
<protein>
    <submittedName>
        <fullName evidence="1">Guanosine-3',5'-bis(Diphosphate) 3'-pyrophosphohydrolase</fullName>
    </submittedName>
</protein>
<dbReference type="Gene3D" id="1.10.3210.10">
    <property type="entry name" value="Hypothetical protein af1432"/>
    <property type="match status" value="1"/>
</dbReference>
<proteinExistence type="predicted"/>
<dbReference type="AlphaFoldDB" id="A0A941E1C1"/>
<gene>
    <name evidence="1" type="ORF">KDM90_15570</name>
</gene>